<keyword evidence="4" id="KW-0813">Transport</keyword>
<evidence type="ECO:0000256" key="14">
    <source>
        <dbReference type="SAM" id="MobiDB-lite"/>
    </source>
</evidence>
<accession>A0A2S4PS20</accession>
<comment type="subcellular location">
    <subcellularLocation>
        <location evidence="1">Endoplasmic reticulum membrane</location>
        <topology evidence="1">Single-pass type I membrane protein</topology>
    </subcellularLocation>
</comment>
<feature type="transmembrane region" description="Helical" evidence="15">
    <location>
        <begin position="151"/>
        <end position="172"/>
    </location>
</feature>
<keyword evidence="6 15" id="KW-0812">Transmembrane</keyword>
<name>A0A2S4PS20_9PEZI</name>
<organism evidence="17 18">
    <name type="scientific">Erysiphe pulchra</name>
    <dbReference type="NCBI Taxonomy" id="225359"/>
    <lineage>
        <taxon>Eukaryota</taxon>
        <taxon>Fungi</taxon>
        <taxon>Dikarya</taxon>
        <taxon>Ascomycota</taxon>
        <taxon>Pezizomycotina</taxon>
        <taxon>Leotiomycetes</taxon>
        <taxon>Erysiphales</taxon>
        <taxon>Erysiphaceae</taxon>
        <taxon>Erysiphe</taxon>
    </lineage>
</organism>
<evidence type="ECO:0000313" key="18">
    <source>
        <dbReference type="Proteomes" id="UP000237438"/>
    </source>
</evidence>
<evidence type="ECO:0000256" key="3">
    <source>
        <dbReference type="ARBA" id="ARBA00016584"/>
    </source>
</evidence>
<keyword evidence="12 15" id="KW-0472">Membrane</keyword>
<feature type="signal peptide" evidence="16">
    <location>
        <begin position="1"/>
        <end position="18"/>
    </location>
</feature>
<evidence type="ECO:0000256" key="8">
    <source>
        <dbReference type="ARBA" id="ARBA00022824"/>
    </source>
</evidence>
<keyword evidence="8" id="KW-0256">Endoplasmic reticulum</keyword>
<feature type="region of interest" description="Disordered" evidence="14">
    <location>
        <begin position="243"/>
        <end position="286"/>
    </location>
</feature>
<evidence type="ECO:0000256" key="2">
    <source>
        <dbReference type="ARBA" id="ARBA00006833"/>
    </source>
</evidence>
<dbReference type="InterPro" id="IPR009567">
    <property type="entry name" value="SARAF"/>
</dbReference>
<dbReference type="PANTHER" id="PTHR15929:SF0">
    <property type="entry name" value="STORE-OPERATED CALCIUM ENTRY-ASSOCIATED REGULATORY FACTOR"/>
    <property type="match status" value="1"/>
</dbReference>
<evidence type="ECO:0000256" key="9">
    <source>
        <dbReference type="ARBA" id="ARBA00022837"/>
    </source>
</evidence>
<evidence type="ECO:0000256" key="1">
    <source>
        <dbReference type="ARBA" id="ARBA00004115"/>
    </source>
</evidence>
<evidence type="ECO:0000256" key="5">
    <source>
        <dbReference type="ARBA" id="ARBA00022568"/>
    </source>
</evidence>
<dbReference type="OrthoDB" id="20303at2759"/>
<evidence type="ECO:0000256" key="11">
    <source>
        <dbReference type="ARBA" id="ARBA00023065"/>
    </source>
</evidence>
<sequence length="286" mass="31553">MQLSQLSILLLLGSKINAAVPKDAVLLSQVRTLTLRADTKTSHRRVSAIPQLTCEGPGCAFYKVDLMRCKNQGSAYSPEDVEWSCTATIPREFKLGSTDVICEGYSNPNDKYILKGSCGVKYRLLLTETGEKKFGGYNGFRGVEWCLQNSLFIVTFIGILFWILYSAIRAWPAGNYSRRLGRLWGGGDGGGDGGYPWDPPPPYSSKRYVNDQQRAGWRPGFWTGALGGAAAGYMAGNRASGRGFTFPERRDGFLNETNRESSRSRISDSPRSTNYESTGFGSTSRR</sequence>
<comment type="caution">
    <text evidence="17">The sequence shown here is derived from an EMBL/GenBank/DDBJ whole genome shotgun (WGS) entry which is preliminary data.</text>
</comment>
<evidence type="ECO:0000256" key="15">
    <source>
        <dbReference type="SAM" id="Phobius"/>
    </source>
</evidence>
<evidence type="ECO:0000256" key="7">
    <source>
        <dbReference type="ARBA" id="ARBA00022729"/>
    </source>
</evidence>
<keyword evidence="11" id="KW-0406">Ion transport</keyword>
<keyword evidence="7 16" id="KW-0732">Signal</keyword>
<protein>
    <recommendedName>
        <fullName evidence="3">Store-operated calcium entry-associated regulatory factor</fullName>
    </recommendedName>
    <alternativeName>
        <fullName evidence="13">Transmembrane protein 66</fullName>
    </alternativeName>
</protein>
<keyword evidence="5" id="KW-0109">Calcium transport</keyword>
<keyword evidence="9" id="KW-0106">Calcium</keyword>
<dbReference type="STRING" id="225359.A0A2S4PS20"/>
<feature type="chain" id="PRO_5015546378" description="Store-operated calcium entry-associated regulatory factor" evidence="16">
    <location>
        <begin position="19"/>
        <end position="286"/>
    </location>
</feature>
<feature type="compositionally biased region" description="Polar residues" evidence="14">
    <location>
        <begin position="273"/>
        <end position="286"/>
    </location>
</feature>
<reference evidence="17 18" key="1">
    <citation type="submission" date="2017-10" db="EMBL/GenBank/DDBJ databases">
        <title>Development of genomic resources for the powdery mildew, Erysiphe pulchra.</title>
        <authorList>
            <person name="Wadl P.A."/>
            <person name="Mack B.M."/>
            <person name="Moore G."/>
            <person name="Beltz S.B."/>
        </authorList>
    </citation>
    <scope>NUCLEOTIDE SEQUENCE [LARGE SCALE GENOMIC DNA]</scope>
    <source>
        <strain evidence="17">Cflorida</strain>
    </source>
</reference>
<evidence type="ECO:0000256" key="4">
    <source>
        <dbReference type="ARBA" id="ARBA00022448"/>
    </source>
</evidence>
<evidence type="ECO:0000256" key="13">
    <source>
        <dbReference type="ARBA" id="ARBA00031116"/>
    </source>
</evidence>
<proteinExistence type="inferred from homology"/>
<dbReference type="Pfam" id="PF06682">
    <property type="entry name" value="SARAF"/>
    <property type="match status" value="1"/>
</dbReference>
<evidence type="ECO:0000313" key="17">
    <source>
        <dbReference type="EMBL" id="POS84816.1"/>
    </source>
</evidence>
<feature type="compositionally biased region" description="Basic and acidic residues" evidence="14">
    <location>
        <begin position="247"/>
        <end position="268"/>
    </location>
</feature>
<dbReference type="AlphaFoldDB" id="A0A2S4PS20"/>
<dbReference type="GO" id="GO:0006816">
    <property type="term" value="P:calcium ion transport"/>
    <property type="evidence" value="ECO:0007669"/>
    <property type="project" value="UniProtKB-KW"/>
</dbReference>
<evidence type="ECO:0000256" key="6">
    <source>
        <dbReference type="ARBA" id="ARBA00022692"/>
    </source>
</evidence>
<gene>
    <name evidence="17" type="ORF">EPUL_003369</name>
</gene>
<dbReference type="GO" id="GO:0005789">
    <property type="term" value="C:endoplasmic reticulum membrane"/>
    <property type="evidence" value="ECO:0007669"/>
    <property type="project" value="UniProtKB-SubCell"/>
</dbReference>
<keyword evidence="18" id="KW-1185">Reference proteome</keyword>
<dbReference type="Proteomes" id="UP000237438">
    <property type="component" value="Unassembled WGS sequence"/>
</dbReference>
<evidence type="ECO:0000256" key="12">
    <source>
        <dbReference type="ARBA" id="ARBA00023136"/>
    </source>
</evidence>
<evidence type="ECO:0000256" key="10">
    <source>
        <dbReference type="ARBA" id="ARBA00022989"/>
    </source>
</evidence>
<dbReference type="EMBL" id="PEDP01000847">
    <property type="protein sequence ID" value="POS84816.1"/>
    <property type="molecule type" value="Genomic_DNA"/>
</dbReference>
<dbReference type="GO" id="GO:2001256">
    <property type="term" value="P:regulation of store-operated calcium entry"/>
    <property type="evidence" value="ECO:0007669"/>
    <property type="project" value="InterPro"/>
</dbReference>
<dbReference type="PANTHER" id="PTHR15929">
    <property type="entry name" value="STORE-OPERATED CALCIUM ENTRY-ASSOCIATED REGULATORY FACTOR"/>
    <property type="match status" value="1"/>
</dbReference>
<comment type="similarity">
    <text evidence="2">Belongs to the SARAF family.</text>
</comment>
<keyword evidence="10 15" id="KW-1133">Transmembrane helix</keyword>
<evidence type="ECO:0000256" key="16">
    <source>
        <dbReference type="SAM" id="SignalP"/>
    </source>
</evidence>